<comment type="subcellular location">
    <subcellularLocation>
        <location evidence="1">Nucleus</location>
    </subcellularLocation>
</comment>
<dbReference type="GO" id="GO:0045944">
    <property type="term" value="P:positive regulation of transcription by RNA polymerase II"/>
    <property type="evidence" value="ECO:0007669"/>
    <property type="project" value="TreeGrafter"/>
</dbReference>
<dbReference type="PROSITE" id="PS00344">
    <property type="entry name" value="GATA_ZN_FINGER_1"/>
    <property type="match status" value="1"/>
</dbReference>
<keyword evidence="6" id="KW-0238">DNA-binding</keyword>
<keyword evidence="13" id="KW-1185">Reference proteome</keyword>
<evidence type="ECO:0000256" key="4">
    <source>
        <dbReference type="ARBA" id="ARBA00022833"/>
    </source>
</evidence>
<feature type="compositionally biased region" description="Basic and acidic residues" evidence="10">
    <location>
        <begin position="255"/>
        <end position="266"/>
    </location>
</feature>
<dbReference type="SMART" id="SM00401">
    <property type="entry name" value="ZnF_GATA"/>
    <property type="match status" value="1"/>
</dbReference>
<keyword evidence="3 9" id="KW-0863">Zinc-finger</keyword>
<dbReference type="CDD" id="cd00202">
    <property type="entry name" value="ZnF_GATA"/>
    <property type="match status" value="1"/>
</dbReference>
<evidence type="ECO:0000256" key="7">
    <source>
        <dbReference type="ARBA" id="ARBA00023163"/>
    </source>
</evidence>
<accession>A0A8S3WTH7</accession>
<comment type="caution">
    <text evidence="12">The sequence shown here is derived from an EMBL/GenBank/DDBJ whole genome shotgun (WGS) entry which is preliminary data.</text>
</comment>
<dbReference type="GO" id="GO:0045165">
    <property type="term" value="P:cell fate commitment"/>
    <property type="evidence" value="ECO:0007669"/>
    <property type="project" value="TreeGrafter"/>
</dbReference>
<dbReference type="InterPro" id="IPR000679">
    <property type="entry name" value="Znf_GATA"/>
</dbReference>
<keyword evidence="7" id="KW-0804">Transcription</keyword>
<reference evidence="12" key="1">
    <citation type="submission" date="2021-04" db="EMBL/GenBank/DDBJ databases">
        <authorList>
            <person name="Tunstrom K."/>
        </authorList>
    </citation>
    <scope>NUCLEOTIDE SEQUENCE</scope>
</reference>
<keyword evidence="5" id="KW-0805">Transcription regulation</keyword>
<proteinExistence type="predicted"/>
<dbReference type="OrthoDB" id="2162994at2759"/>
<evidence type="ECO:0000256" key="6">
    <source>
        <dbReference type="ARBA" id="ARBA00023125"/>
    </source>
</evidence>
<dbReference type="GO" id="GO:0000122">
    <property type="term" value="P:negative regulation of transcription by RNA polymerase II"/>
    <property type="evidence" value="ECO:0007669"/>
    <property type="project" value="TreeGrafter"/>
</dbReference>
<evidence type="ECO:0000259" key="11">
    <source>
        <dbReference type="PROSITE" id="PS50114"/>
    </source>
</evidence>
<feature type="compositionally biased region" description="Basic residues" evidence="10">
    <location>
        <begin position="298"/>
        <end position="308"/>
    </location>
</feature>
<dbReference type="Pfam" id="PF00320">
    <property type="entry name" value="GATA"/>
    <property type="match status" value="1"/>
</dbReference>
<dbReference type="Proteomes" id="UP000691718">
    <property type="component" value="Unassembled WGS sequence"/>
</dbReference>
<organism evidence="12 13">
    <name type="scientific">Parnassius apollo</name>
    <name type="common">Apollo butterfly</name>
    <name type="synonym">Papilio apollo</name>
    <dbReference type="NCBI Taxonomy" id="110799"/>
    <lineage>
        <taxon>Eukaryota</taxon>
        <taxon>Metazoa</taxon>
        <taxon>Ecdysozoa</taxon>
        <taxon>Arthropoda</taxon>
        <taxon>Hexapoda</taxon>
        <taxon>Insecta</taxon>
        <taxon>Pterygota</taxon>
        <taxon>Neoptera</taxon>
        <taxon>Endopterygota</taxon>
        <taxon>Lepidoptera</taxon>
        <taxon>Glossata</taxon>
        <taxon>Ditrysia</taxon>
        <taxon>Papilionoidea</taxon>
        <taxon>Papilionidae</taxon>
        <taxon>Parnassiinae</taxon>
        <taxon>Parnassini</taxon>
        <taxon>Parnassius</taxon>
        <taxon>Parnassius</taxon>
    </lineage>
</organism>
<dbReference type="AlphaFoldDB" id="A0A8S3WTH7"/>
<dbReference type="FunFam" id="3.30.50.10:FF:000032">
    <property type="entry name" value="Transcription factor GATA-3"/>
    <property type="match status" value="1"/>
</dbReference>
<name>A0A8S3WTH7_PARAO</name>
<protein>
    <submittedName>
        <fullName evidence="12">(apollo) hypothetical protein</fullName>
    </submittedName>
</protein>
<evidence type="ECO:0000313" key="12">
    <source>
        <dbReference type="EMBL" id="CAG4976793.1"/>
    </source>
</evidence>
<evidence type="ECO:0000256" key="2">
    <source>
        <dbReference type="ARBA" id="ARBA00022723"/>
    </source>
</evidence>
<dbReference type="EMBL" id="CAJQZP010000692">
    <property type="protein sequence ID" value="CAG4976793.1"/>
    <property type="molecule type" value="Genomic_DNA"/>
</dbReference>
<feature type="domain" description="GATA-type" evidence="11">
    <location>
        <begin position="185"/>
        <end position="238"/>
    </location>
</feature>
<evidence type="ECO:0000256" key="10">
    <source>
        <dbReference type="SAM" id="MobiDB-lite"/>
    </source>
</evidence>
<evidence type="ECO:0000313" key="13">
    <source>
        <dbReference type="Proteomes" id="UP000691718"/>
    </source>
</evidence>
<gene>
    <name evidence="12" type="ORF">PAPOLLO_LOCUS9302</name>
</gene>
<dbReference type="PANTHER" id="PTHR10071">
    <property type="entry name" value="TRANSCRIPTION FACTOR GATA FAMILY MEMBER"/>
    <property type="match status" value="1"/>
</dbReference>
<dbReference type="InterPro" id="IPR039355">
    <property type="entry name" value="Transcription_factor_GATA"/>
</dbReference>
<evidence type="ECO:0000256" key="3">
    <source>
        <dbReference type="ARBA" id="ARBA00022771"/>
    </source>
</evidence>
<dbReference type="GO" id="GO:0005634">
    <property type="term" value="C:nucleus"/>
    <property type="evidence" value="ECO:0007669"/>
    <property type="project" value="UniProtKB-SubCell"/>
</dbReference>
<evidence type="ECO:0000256" key="9">
    <source>
        <dbReference type="PROSITE-ProRule" id="PRU00094"/>
    </source>
</evidence>
<keyword evidence="2" id="KW-0479">Metal-binding</keyword>
<evidence type="ECO:0000256" key="8">
    <source>
        <dbReference type="ARBA" id="ARBA00023242"/>
    </source>
</evidence>
<dbReference type="PANTHER" id="PTHR10071:SF337">
    <property type="entry name" value="GATA-BINDING FACTOR A"/>
    <property type="match status" value="1"/>
</dbReference>
<dbReference type="GO" id="GO:0000981">
    <property type="term" value="F:DNA-binding transcription factor activity, RNA polymerase II-specific"/>
    <property type="evidence" value="ECO:0007669"/>
    <property type="project" value="TreeGrafter"/>
</dbReference>
<keyword evidence="8" id="KW-0539">Nucleus</keyword>
<keyword evidence="4" id="KW-0862">Zinc</keyword>
<feature type="compositionally biased region" description="Low complexity" evidence="10">
    <location>
        <begin position="309"/>
        <end position="319"/>
    </location>
</feature>
<dbReference type="GO" id="GO:0008270">
    <property type="term" value="F:zinc ion binding"/>
    <property type="evidence" value="ECO:0007669"/>
    <property type="project" value="UniProtKB-KW"/>
</dbReference>
<dbReference type="GO" id="GO:0000978">
    <property type="term" value="F:RNA polymerase II cis-regulatory region sequence-specific DNA binding"/>
    <property type="evidence" value="ECO:0007669"/>
    <property type="project" value="TreeGrafter"/>
</dbReference>
<feature type="region of interest" description="Disordered" evidence="10">
    <location>
        <begin position="280"/>
        <end position="325"/>
    </location>
</feature>
<feature type="region of interest" description="Disordered" evidence="10">
    <location>
        <begin position="230"/>
        <end position="266"/>
    </location>
</feature>
<dbReference type="PROSITE" id="PS50114">
    <property type="entry name" value="GATA_ZN_FINGER_2"/>
    <property type="match status" value="1"/>
</dbReference>
<evidence type="ECO:0000256" key="5">
    <source>
        <dbReference type="ARBA" id="ARBA00023015"/>
    </source>
</evidence>
<evidence type="ECO:0000256" key="1">
    <source>
        <dbReference type="ARBA" id="ARBA00004123"/>
    </source>
</evidence>
<sequence length="401" mass="42627">MNQARLYTSFIHVATNVITSRCCESVQCSSEGTTMFGGTGSAGGGYGEGGEGYGLGYVGGGRLQQYAHFAPHQNVWHHHHAAHHDSYANKDMDALPLPASWLQNMALIAGSGSVGSVGGVGGVGGALYGQNVVMGSWCAPYDALQRPPAYGADAELLTRFYKDGSVQRWMSVEGMARGMKKSAARRHGQCCTNCGSRNTTLWRRNNDGEPVCNACGLYYKLHGINRPLAMRKDGIQTRKRKPKKSANGTKPPQETVKKDDHGTPGIDEVKANAAEVSLAAGTSGSVRARESVSTAAHTHSHTHAHAPAHAHASAHAPAHAHAHGQQYGLGVAPAFLSSPSLFNIKSEPSAPYDGYAHTAPYPQQHYLHALQYGLGNSEEEEGSGFLHQRNVTAHAKLMAST</sequence>